<dbReference type="SUPFAM" id="SSF141571">
    <property type="entry name" value="Pentapeptide repeat-like"/>
    <property type="match status" value="1"/>
</dbReference>
<evidence type="ECO:0000313" key="2">
    <source>
        <dbReference type="Proteomes" id="UP001165685"/>
    </source>
</evidence>
<comment type="caution">
    <text evidence="1">The sequence shown here is derived from an EMBL/GenBank/DDBJ whole genome shotgun (WGS) entry which is preliminary data.</text>
</comment>
<evidence type="ECO:0000313" key="1">
    <source>
        <dbReference type="EMBL" id="MDA2805420.1"/>
    </source>
</evidence>
<dbReference type="Pfam" id="PF00805">
    <property type="entry name" value="Pentapeptide"/>
    <property type="match status" value="2"/>
</dbReference>
<sequence length="212" mass="22466">MRNVPGAWPLDPESRQALEEYIEWLGSSGAAGAEMVGDVDLRGAEVRGLDFTDLWLLGANMAGVDATGADFSRANLSGAILENGIFVGASFVRTEFTQARGVGAVFRDATFSAVQVVSSDFRGADFSRVSFKEAGLLKTDATGADFSGSWFGGEGACARFNDLIIDDCEFNGATGVIHGTASVRRRGSQHILSAELLEEYINTRGADVRVIG</sequence>
<name>A0ABT4TL32_9ACTN</name>
<dbReference type="RefSeq" id="WP_270678074.1">
    <property type="nucleotide sequence ID" value="NZ_JAQFWP010000020.1"/>
</dbReference>
<dbReference type="PANTHER" id="PTHR14136">
    <property type="entry name" value="BTB_POZ DOMAIN-CONTAINING PROTEIN KCTD9"/>
    <property type="match status" value="1"/>
</dbReference>
<dbReference type="Proteomes" id="UP001165685">
    <property type="component" value="Unassembled WGS sequence"/>
</dbReference>
<protein>
    <submittedName>
        <fullName evidence="1">Pentapeptide repeat-containing protein</fullName>
    </submittedName>
</protein>
<dbReference type="Gene3D" id="2.160.20.80">
    <property type="entry name" value="E3 ubiquitin-protein ligase SopA"/>
    <property type="match status" value="1"/>
</dbReference>
<dbReference type="InterPro" id="IPR051082">
    <property type="entry name" value="Pentapeptide-BTB/POZ_domain"/>
</dbReference>
<keyword evidence="2" id="KW-1185">Reference proteome</keyword>
<reference evidence="1" key="1">
    <citation type="submission" date="2023-01" db="EMBL/GenBank/DDBJ databases">
        <title>Draft genome sequence of Nocardiopsis sp. LSu2-4 isolated from halophytes.</title>
        <authorList>
            <person name="Duangmal K."/>
            <person name="Chantavorakit T."/>
        </authorList>
    </citation>
    <scope>NUCLEOTIDE SEQUENCE</scope>
    <source>
        <strain evidence="1">LSu2-4</strain>
    </source>
</reference>
<dbReference type="EMBL" id="JAQFWP010000020">
    <property type="protein sequence ID" value="MDA2805420.1"/>
    <property type="molecule type" value="Genomic_DNA"/>
</dbReference>
<gene>
    <name evidence="1" type="ORF">O4U47_12940</name>
</gene>
<organism evidence="1 2">
    <name type="scientific">Nocardiopsis suaedae</name>
    <dbReference type="NCBI Taxonomy" id="3018444"/>
    <lineage>
        <taxon>Bacteria</taxon>
        <taxon>Bacillati</taxon>
        <taxon>Actinomycetota</taxon>
        <taxon>Actinomycetes</taxon>
        <taxon>Streptosporangiales</taxon>
        <taxon>Nocardiopsidaceae</taxon>
        <taxon>Nocardiopsis</taxon>
    </lineage>
</organism>
<dbReference type="PANTHER" id="PTHR14136:SF17">
    <property type="entry name" value="BTB_POZ DOMAIN-CONTAINING PROTEIN KCTD9"/>
    <property type="match status" value="1"/>
</dbReference>
<proteinExistence type="predicted"/>
<dbReference type="InterPro" id="IPR001646">
    <property type="entry name" value="5peptide_repeat"/>
</dbReference>
<accession>A0ABT4TL32</accession>